<dbReference type="PANTHER" id="PTHR31339:SF9">
    <property type="entry name" value="PLASMIN AND FIBRONECTIN-BINDING PROTEIN A"/>
    <property type="match status" value="1"/>
</dbReference>
<proteinExistence type="inferred from homology"/>
<dbReference type="InterPro" id="IPR006626">
    <property type="entry name" value="PbH1"/>
</dbReference>
<dbReference type="InterPro" id="IPR012334">
    <property type="entry name" value="Pectin_lyas_fold"/>
</dbReference>
<evidence type="ECO:0008006" key="7">
    <source>
        <dbReference type="Google" id="ProtNLM"/>
    </source>
</evidence>
<dbReference type="SUPFAM" id="SSF51126">
    <property type="entry name" value="Pectin lyase-like"/>
    <property type="match status" value="1"/>
</dbReference>
<keyword evidence="3 5" id="KW-0326">Glycosidase</keyword>
<dbReference type="GO" id="GO:0004650">
    <property type="term" value="F:polygalacturonase activity"/>
    <property type="evidence" value="ECO:0007669"/>
    <property type="project" value="InterPro"/>
</dbReference>
<dbReference type="Gene3D" id="2.160.20.10">
    <property type="entry name" value="Single-stranded right-handed beta-helix, Pectin lyase-like"/>
    <property type="match status" value="1"/>
</dbReference>
<evidence type="ECO:0000313" key="6">
    <source>
        <dbReference type="EMBL" id="NDV32533.1"/>
    </source>
</evidence>
<dbReference type="InterPro" id="IPR051801">
    <property type="entry name" value="GH28_Enzymes"/>
</dbReference>
<dbReference type="Pfam" id="PF00295">
    <property type="entry name" value="Glyco_hydro_28"/>
    <property type="match status" value="1"/>
</dbReference>
<evidence type="ECO:0000256" key="5">
    <source>
        <dbReference type="RuleBase" id="RU361169"/>
    </source>
</evidence>
<dbReference type="InterPro" id="IPR011050">
    <property type="entry name" value="Pectin_lyase_fold/virulence"/>
</dbReference>
<dbReference type="AlphaFoldDB" id="A0A6B2L660"/>
<dbReference type="PROSITE" id="PS00502">
    <property type="entry name" value="POLYGALACTURONASE"/>
    <property type="match status" value="1"/>
</dbReference>
<comment type="similarity">
    <text evidence="1 5">Belongs to the glycosyl hydrolase 28 family.</text>
</comment>
<evidence type="ECO:0000256" key="2">
    <source>
        <dbReference type="ARBA" id="ARBA00022801"/>
    </source>
</evidence>
<organism evidence="6">
    <name type="scientific">Arcella intermedia</name>
    <dbReference type="NCBI Taxonomy" id="1963864"/>
    <lineage>
        <taxon>Eukaryota</taxon>
        <taxon>Amoebozoa</taxon>
        <taxon>Tubulinea</taxon>
        <taxon>Elardia</taxon>
        <taxon>Arcellinida</taxon>
        <taxon>Sphaerothecina</taxon>
        <taxon>Arcellidae</taxon>
        <taxon>Arcella</taxon>
    </lineage>
</organism>
<feature type="active site" evidence="4">
    <location>
        <position position="215"/>
    </location>
</feature>
<reference evidence="6" key="1">
    <citation type="journal article" date="2020" name="J. Eukaryot. Microbiol.">
        <title>De novo Sequencing, Assembly and Annotation of the Transcriptome for the Free-Living Testate Amoeba Arcella intermedia.</title>
        <authorList>
            <person name="Ribeiro G.M."/>
            <person name="Porfirio-Sousa A.L."/>
            <person name="Maurer-Alcala X.X."/>
            <person name="Katz L.A."/>
            <person name="Lahr D.J.G."/>
        </authorList>
    </citation>
    <scope>NUCLEOTIDE SEQUENCE</scope>
</reference>
<evidence type="ECO:0000256" key="4">
    <source>
        <dbReference type="PROSITE-ProRule" id="PRU10052"/>
    </source>
</evidence>
<dbReference type="PANTHER" id="PTHR31339">
    <property type="entry name" value="PECTIN LYASE-RELATED"/>
    <property type="match status" value="1"/>
</dbReference>
<sequence>MKVAQVLNGAVLYFPKGKYLTGPFNLTSNILMQLDPQATILGIQDKDVYGIIPAFPSYGVGRDGGVDNYEPLIGGYNIQNVTITGGTIDGQGAYWWTLKRNKELQHSRPALVQLQYCTQLKVISTTLLNSPFWTLHPIYCDDIYISDVKIRAPADSPNTDGIDIDSSSNVLIENVDIANGDDMIAIKSGFNMAGILFGKPTKNVIIRDSLFADGHGLSIGSETSGGIYNISFLNSIVTNAKCGPKLKTSRGRGGIIEDISFTNITVKDCLGDVTDTGMNYDKVPIPGNKTTTPILRNVTLAQIYSNCAQPGSFKCLPESPCRDFVLLDVSVPGATKDFYCEYISGSSENVQPPSCINVSKPTPPN</sequence>
<dbReference type="InterPro" id="IPR000743">
    <property type="entry name" value="Glyco_hydro_28"/>
</dbReference>
<keyword evidence="2 5" id="KW-0378">Hydrolase</keyword>
<name>A0A6B2L660_9EUKA</name>
<accession>A0A6B2L660</accession>
<dbReference type="EMBL" id="GIBP01003564">
    <property type="protein sequence ID" value="NDV32533.1"/>
    <property type="molecule type" value="Transcribed_RNA"/>
</dbReference>
<dbReference type="GO" id="GO:0005975">
    <property type="term" value="P:carbohydrate metabolic process"/>
    <property type="evidence" value="ECO:0007669"/>
    <property type="project" value="InterPro"/>
</dbReference>
<protein>
    <recommendedName>
        <fullName evidence="7">Pectate lyase superfamily protein domain-containing protein</fullName>
    </recommendedName>
</protein>
<evidence type="ECO:0000256" key="1">
    <source>
        <dbReference type="ARBA" id="ARBA00008834"/>
    </source>
</evidence>
<evidence type="ECO:0000256" key="3">
    <source>
        <dbReference type="ARBA" id="ARBA00023295"/>
    </source>
</evidence>
<dbReference type="SMART" id="SM00710">
    <property type="entry name" value="PbH1"/>
    <property type="match status" value="4"/>
</dbReference>